<dbReference type="SUPFAM" id="SSF53448">
    <property type="entry name" value="Nucleotide-diphospho-sugar transferases"/>
    <property type="match status" value="1"/>
</dbReference>
<comment type="caution">
    <text evidence="10">The sequence shown here is derived from an EMBL/GenBank/DDBJ whole genome shotgun (WGS) entry which is preliminary data.</text>
</comment>
<comment type="catalytic activity">
    <reaction evidence="8">
        <text>dTTP + alpha-D-glucose 1-phosphate + H(+) = dTDP-alpha-D-glucose + diphosphate</text>
        <dbReference type="Rhea" id="RHEA:15225"/>
        <dbReference type="ChEBI" id="CHEBI:15378"/>
        <dbReference type="ChEBI" id="CHEBI:33019"/>
        <dbReference type="ChEBI" id="CHEBI:37568"/>
        <dbReference type="ChEBI" id="CHEBI:57477"/>
        <dbReference type="ChEBI" id="CHEBI:58601"/>
        <dbReference type="EC" id="2.7.7.24"/>
    </reaction>
</comment>
<dbReference type="InterPro" id="IPR005835">
    <property type="entry name" value="NTP_transferase_dom"/>
</dbReference>
<evidence type="ECO:0000259" key="9">
    <source>
        <dbReference type="Pfam" id="PF00483"/>
    </source>
</evidence>
<keyword evidence="5" id="KW-0548">Nucleotidyltransferase</keyword>
<name>A0A0G2AZZ4_9BACT</name>
<dbReference type="Pfam" id="PF00483">
    <property type="entry name" value="NTP_transferase"/>
    <property type="match status" value="1"/>
</dbReference>
<accession>A0A0G2AZZ4</accession>
<evidence type="ECO:0000256" key="6">
    <source>
        <dbReference type="ARBA" id="ARBA00022723"/>
    </source>
</evidence>
<comment type="similarity">
    <text evidence="2">Belongs to the glucose-1-phosphate thymidylyltransferase family.</text>
</comment>
<dbReference type="EC" id="2.7.7.24" evidence="3"/>
<dbReference type="GO" id="GO:0008879">
    <property type="term" value="F:glucose-1-phosphate thymidylyltransferase activity"/>
    <property type="evidence" value="ECO:0007669"/>
    <property type="project" value="UniProtKB-EC"/>
</dbReference>
<protein>
    <recommendedName>
        <fullName evidence="3">glucose-1-phosphate thymidylyltransferase</fullName>
        <ecNumber evidence="3">2.7.7.24</ecNumber>
    </recommendedName>
</protein>
<evidence type="ECO:0000313" key="10">
    <source>
        <dbReference type="EMBL" id="KKW47172.1"/>
    </source>
</evidence>
<evidence type="ECO:0000256" key="3">
    <source>
        <dbReference type="ARBA" id="ARBA00012461"/>
    </source>
</evidence>
<feature type="domain" description="Nucleotidyl transferase" evidence="9">
    <location>
        <begin position="16"/>
        <end position="183"/>
    </location>
</feature>
<evidence type="ECO:0000256" key="1">
    <source>
        <dbReference type="ARBA" id="ARBA00001946"/>
    </source>
</evidence>
<evidence type="ECO:0000256" key="5">
    <source>
        <dbReference type="ARBA" id="ARBA00022695"/>
    </source>
</evidence>
<sequence length="196" mass="22052">HVEDFVRLLGSGKDFISKKTGSQIQIVYTIQNEPHGIAHALYVGSGYIGKDSCIVYLGDNIFEDDITPHIRKFKRGAQVFLKKTRNPERFGVAELGKGGTVLSIEEKPQKPKSQYAVTGLYLYDNTVIEKLKNQTRSARGEYEITGINNRYIEEGALKSVILEKDWFDIGTFDSLLDASLHMRKKKNGRGTAQKLL</sequence>
<dbReference type="GO" id="GO:0046872">
    <property type="term" value="F:metal ion binding"/>
    <property type="evidence" value="ECO:0007669"/>
    <property type="project" value="UniProtKB-KW"/>
</dbReference>
<dbReference type="Gene3D" id="3.90.550.10">
    <property type="entry name" value="Spore Coat Polysaccharide Biosynthesis Protein SpsA, Chain A"/>
    <property type="match status" value="1"/>
</dbReference>
<evidence type="ECO:0000256" key="2">
    <source>
        <dbReference type="ARBA" id="ARBA00010480"/>
    </source>
</evidence>
<keyword evidence="6" id="KW-0479">Metal-binding</keyword>
<gene>
    <name evidence="10" type="ORF">UY98_C0019G0016</name>
</gene>
<keyword evidence="7" id="KW-0460">Magnesium</keyword>
<dbReference type="Proteomes" id="UP000034789">
    <property type="component" value="Unassembled WGS sequence"/>
</dbReference>
<dbReference type="EMBL" id="LCSD01000019">
    <property type="protein sequence ID" value="KKW47172.1"/>
    <property type="molecule type" value="Genomic_DNA"/>
</dbReference>
<dbReference type="AlphaFoldDB" id="A0A0G2AZZ4"/>
<reference evidence="10 11" key="1">
    <citation type="journal article" date="2015" name="Nature">
        <title>rRNA introns, odd ribosomes, and small enigmatic genomes across a large radiation of phyla.</title>
        <authorList>
            <person name="Brown C.T."/>
            <person name="Hug L.A."/>
            <person name="Thomas B.C."/>
            <person name="Sharon I."/>
            <person name="Castelle C.J."/>
            <person name="Singh A."/>
            <person name="Wilkins M.J."/>
            <person name="Williams K.H."/>
            <person name="Banfield J.F."/>
        </authorList>
    </citation>
    <scope>NUCLEOTIDE SEQUENCE [LARGE SCALE GENOMIC DNA]</scope>
</reference>
<evidence type="ECO:0000256" key="8">
    <source>
        <dbReference type="ARBA" id="ARBA00049336"/>
    </source>
</evidence>
<evidence type="ECO:0000256" key="7">
    <source>
        <dbReference type="ARBA" id="ARBA00022842"/>
    </source>
</evidence>
<feature type="non-terminal residue" evidence="10">
    <location>
        <position position="1"/>
    </location>
</feature>
<evidence type="ECO:0000256" key="4">
    <source>
        <dbReference type="ARBA" id="ARBA00022679"/>
    </source>
</evidence>
<dbReference type="PANTHER" id="PTHR43532">
    <property type="entry name" value="GLUCOSE-1-PHOSPHATE THYMIDYLYLTRANSFERASE"/>
    <property type="match status" value="1"/>
</dbReference>
<comment type="cofactor">
    <cofactor evidence="1">
        <name>Mg(2+)</name>
        <dbReference type="ChEBI" id="CHEBI:18420"/>
    </cofactor>
</comment>
<evidence type="ECO:0000313" key="11">
    <source>
        <dbReference type="Proteomes" id="UP000034789"/>
    </source>
</evidence>
<dbReference type="PATRIC" id="fig|1618672.3.peg.374"/>
<organism evidence="10 11">
    <name type="scientific">Candidatus Kaiserbacteria bacterium GW2011_GWA2_58_9</name>
    <dbReference type="NCBI Taxonomy" id="1618672"/>
    <lineage>
        <taxon>Bacteria</taxon>
        <taxon>Candidatus Kaiseribacteriota</taxon>
    </lineage>
</organism>
<dbReference type="InterPro" id="IPR029044">
    <property type="entry name" value="Nucleotide-diphossugar_trans"/>
</dbReference>
<dbReference type="InterPro" id="IPR005907">
    <property type="entry name" value="G1P_thy_trans_s"/>
</dbReference>
<keyword evidence="4 10" id="KW-0808">Transferase</keyword>
<proteinExistence type="inferred from homology"/>
<dbReference type="PANTHER" id="PTHR43532:SF1">
    <property type="entry name" value="GLUCOSE-1-PHOSPHATE THYMIDYLYLTRANSFERASE 1"/>
    <property type="match status" value="1"/>
</dbReference>